<dbReference type="KEGG" id="bbes:BESB_029270"/>
<comment type="similarity">
    <text evidence="1">Belongs to the universal ribosomal protein uL29 family.</text>
</comment>
<organism evidence="4 5">
    <name type="scientific">Besnoitia besnoiti</name>
    <name type="common">Apicomplexan protozoan</name>
    <dbReference type="NCBI Taxonomy" id="94643"/>
    <lineage>
        <taxon>Eukaryota</taxon>
        <taxon>Sar</taxon>
        <taxon>Alveolata</taxon>
        <taxon>Apicomplexa</taxon>
        <taxon>Conoidasida</taxon>
        <taxon>Coccidia</taxon>
        <taxon>Eucoccidiorida</taxon>
        <taxon>Eimeriorina</taxon>
        <taxon>Sarcocystidae</taxon>
        <taxon>Besnoitia</taxon>
    </lineage>
</organism>
<keyword evidence="3" id="KW-0687">Ribonucleoprotein</keyword>
<evidence type="ECO:0000256" key="3">
    <source>
        <dbReference type="ARBA" id="ARBA00023274"/>
    </source>
</evidence>
<dbReference type="GO" id="GO:0022625">
    <property type="term" value="C:cytosolic large ribosomal subunit"/>
    <property type="evidence" value="ECO:0007669"/>
    <property type="project" value="InterPro"/>
</dbReference>
<dbReference type="GO" id="GO:0003729">
    <property type="term" value="F:mRNA binding"/>
    <property type="evidence" value="ECO:0007669"/>
    <property type="project" value="TreeGrafter"/>
</dbReference>
<dbReference type="EMBL" id="NWUJ01000015">
    <property type="protein sequence ID" value="PFH31492.1"/>
    <property type="molecule type" value="Genomic_DNA"/>
</dbReference>
<reference evidence="4 5" key="1">
    <citation type="submission" date="2017-09" db="EMBL/GenBank/DDBJ databases">
        <title>Genome sequencing of Besnoitia besnoiti strain Bb-Ger1.</title>
        <authorList>
            <person name="Schares G."/>
            <person name="Venepally P."/>
            <person name="Lorenzi H.A."/>
        </authorList>
    </citation>
    <scope>NUCLEOTIDE SEQUENCE [LARGE SCALE GENOMIC DNA]</scope>
    <source>
        <strain evidence="4 5">Bb-Ger1</strain>
    </source>
</reference>
<dbReference type="InterPro" id="IPR045059">
    <property type="entry name" value="Ribosomal_uL29_euk"/>
</dbReference>
<dbReference type="Pfam" id="PF00831">
    <property type="entry name" value="Ribosomal_L29"/>
    <property type="match status" value="1"/>
</dbReference>
<dbReference type="VEuPathDB" id="ToxoDB:BESB_029270"/>
<dbReference type="RefSeq" id="XP_029215501.1">
    <property type="nucleotide sequence ID" value="XM_029361601.1"/>
</dbReference>
<dbReference type="STRING" id="94643.A0A2A9M7Z3"/>
<sequence>MLQPAYLFIDCSQRSRAHARVDGPANMVDRRLDLRIPPGSAYVQARICGSLSASPASPSLCSTMVKVRAYELRGKSQKELVKQLEDLKKELAQLRVAKVTGGAASKLSKVTEVRKGIARVLTVYTQKQKEEARAAFKGKKFLPNDLRKKKTRAIRRRMTVSQTRKMTVRKMKRTQNVPKRKFALIA</sequence>
<dbReference type="GO" id="GO:0006412">
    <property type="term" value="P:translation"/>
    <property type="evidence" value="ECO:0007669"/>
    <property type="project" value="InterPro"/>
</dbReference>
<evidence type="ECO:0000256" key="2">
    <source>
        <dbReference type="ARBA" id="ARBA00022980"/>
    </source>
</evidence>
<protein>
    <submittedName>
        <fullName evidence="4">Ribosomal protein RPL35</fullName>
    </submittedName>
</protein>
<dbReference type="PANTHER" id="PTHR45722:SF2">
    <property type="entry name" value="LARGE RIBOSOMAL SUBUNIT PROTEIN UL29-RELATED"/>
    <property type="match status" value="1"/>
</dbReference>
<dbReference type="FunFam" id="1.10.287.310:FF:000002">
    <property type="entry name" value="60S ribosomal protein L35"/>
    <property type="match status" value="1"/>
</dbReference>
<keyword evidence="5" id="KW-1185">Reference proteome</keyword>
<keyword evidence="2 4" id="KW-0689">Ribosomal protein</keyword>
<dbReference type="InterPro" id="IPR036049">
    <property type="entry name" value="Ribosomal_uL29_sf"/>
</dbReference>
<dbReference type="Proteomes" id="UP000224006">
    <property type="component" value="Unassembled WGS sequence"/>
</dbReference>
<name>A0A2A9M7Z3_BESBE</name>
<proteinExistence type="inferred from homology"/>
<accession>A0A2A9M7Z3</accession>
<comment type="caution">
    <text evidence="4">The sequence shown here is derived from an EMBL/GenBank/DDBJ whole genome shotgun (WGS) entry which is preliminary data.</text>
</comment>
<dbReference type="GO" id="GO:0003735">
    <property type="term" value="F:structural constituent of ribosome"/>
    <property type="evidence" value="ECO:0007669"/>
    <property type="project" value="InterPro"/>
</dbReference>
<dbReference type="GeneID" id="40307979"/>
<dbReference type="NCBIfam" id="TIGR00012">
    <property type="entry name" value="L29"/>
    <property type="match status" value="1"/>
</dbReference>
<dbReference type="OrthoDB" id="528635at2759"/>
<dbReference type="PANTHER" id="PTHR45722">
    <property type="entry name" value="60S RIBOSOMAL PROTEIN L35"/>
    <property type="match status" value="1"/>
</dbReference>
<dbReference type="Gene3D" id="6.10.250.3450">
    <property type="match status" value="1"/>
</dbReference>
<evidence type="ECO:0000313" key="4">
    <source>
        <dbReference type="EMBL" id="PFH31492.1"/>
    </source>
</evidence>
<dbReference type="GO" id="GO:0000463">
    <property type="term" value="P:maturation of LSU-rRNA from tricistronic rRNA transcript (SSU-rRNA, 5.8S rRNA, LSU-rRNA)"/>
    <property type="evidence" value="ECO:0007669"/>
    <property type="project" value="InterPro"/>
</dbReference>
<evidence type="ECO:0000256" key="1">
    <source>
        <dbReference type="ARBA" id="ARBA00009254"/>
    </source>
</evidence>
<gene>
    <name evidence="4" type="ORF">BESB_029270</name>
</gene>
<dbReference type="CDD" id="cd00427">
    <property type="entry name" value="Ribosomal_L29_HIP"/>
    <property type="match status" value="1"/>
</dbReference>
<dbReference type="SUPFAM" id="SSF46561">
    <property type="entry name" value="Ribosomal protein L29 (L29p)"/>
    <property type="match status" value="1"/>
</dbReference>
<evidence type="ECO:0000313" key="5">
    <source>
        <dbReference type="Proteomes" id="UP000224006"/>
    </source>
</evidence>
<dbReference type="Gene3D" id="1.10.287.310">
    <property type="match status" value="1"/>
</dbReference>
<dbReference type="InterPro" id="IPR001854">
    <property type="entry name" value="Ribosomal_uL29"/>
</dbReference>
<dbReference type="AlphaFoldDB" id="A0A2A9M7Z3"/>
<dbReference type="HAMAP" id="MF_00374">
    <property type="entry name" value="Ribosomal_uL29"/>
    <property type="match status" value="1"/>
</dbReference>